<comment type="subcellular location">
    <subcellularLocation>
        <location evidence="1">Cell membrane</location>
        <topology evidence="1">Multi-pass membrane protein</topology>
    </subcellularLocation>
</comment>
<name>A0A2W4QIN0_9GAMM</name>
<feature type="domain" description="Phosphatidic acid phosphatase type 2/haloperoxidase" evidence="11">
    <location>
        <begin position="63"/>
        <end position="169"/>
    </location>
</feature>
<comment type="caution">
    <text evidence="12">The sequence shown here is derived from an EMBL/GenBank/DDBJ whole genome shotgun (WGS) entry which is preliminary data.</text>
</comment>
<keyword evidence="3" id="KW-1003">Cell membrane</keyword>
<evidence type="ECO:0000256" key="10">
    <source>
        <dbReference type="SAM" id="Phobius"/>
    </source>
</evidence>
<gene>
    <name evidence="12" type="ORF">DM484_25610</name>
</gene>
<dbReference type="EMBL" id="QJPH01000508">
    <property type="protein sequence ID" value="PZN71813.1"/>
    <property type="molecule type" value="Genomic_DNA"/>
</dbReference>
<dbReference type="SMART" id="SM00014">
    <property type="entry name" value="acidPPc"/>
    <property type="match status" value="1"/>
</dbReference>
<dbReference type="EC" id="3.6.1.27" evidence="2"/>
<sequence>MNLMQTIQSFDVSIFTWVMQRKSQKFLVRCARGISATGNGPLYLLVACILFWMGGPDEMRLLTCMALALLIERPLYVIIKNACKRDRPPVALNIKSFIIPSDRFSFPSGHTSAAFLMATLWGWYFPFLLPTLLTWAVMVGMARVILGVHFPTDTLIGALMGVCSALAGMWMVLA</sequence>
<evidence type="ECO:0000256" key="6">
    <source>
        <dbReference type="ARBA" id="ARBA00022989"/>
    </source>
</evidence>
<feature type="transmembrane region" description="Helical" evidence="10">
    <location>
        <begin position="30"/>
        <end position="53"/>
    </location>
</feature>
<evidence type="ECO:0000256" key="8">
    <source>
        <dbReference type="ARBA" id="ARBA00032707"/>
    </source>
</evidence>
<dbReference type="Pfam" id="PF01569">
    <property type="entry name" value="PAP2"/>
    <property type="match status" value="1"/>
</dbReference>
<evidence type="ECO:0000259" key="11">
    <source>
        <dbReference type="SMART" id="SM00014"/>
    </source>
</evidence>
<evidence type="ECO:0000256" key="4">
    <source>
        <dbReference type="ARBA" id="ARBA00022692"/>
    </source>
</evidence>
<evidence type="ECO:0000256" key="9">
    <source>
        <dbReference type="ARBA" id="ARBA00047594"/>
    </source>
</evidence>
<dbReference type="Gene3D" id="1.20.144.10">
    <property type="entry name" value="Phosphatidic acid phosphatase type 2/haloperoxidase"/>
    <property type="match status" value="1"/>
</dbReference>
<keyword evidence="7 10" id="KW-0472">Membrane</keyword>
<accession>A0A2W4QIN0</accession>
<evidence type="ECO:0000256" key="5">
    <source>
        <dbReference type="ARBA" id="ARBA00022801"/>
    </source>
</evidence>
<dbReference type="GO" id="GO:0050380">
    <property type="term" value="F:undecaprenyl-diphosphatase activity"/>
    <property type="evidence" value="ECO:0007669"/>
    <property type="project" value="UniProtKB-EC"/>
</dbReference>
<proteinExistence type="predicted"/>
<evidence type="ECO:0000256" key="7">
    <source>
        <dbReference type="ARBA" id="ARBA00023136"/>
    </source>
</evidence>
<dbReference type="GO" id="GO:0005886">
    <property type="term" value="C:plasma membrane"/>
    <property type="evidence" value="ECO:0007669"/>
    <property type="project" value="UniProtKB-SubCell"/>
</dbReference>
<dbReference type="AlphaFoldDB" id="A0A2W4QIN0"/>
<keyword evidence="6 10" id="KW-1133">Transmembrane helix</keyword>
<protein>
    <recommendedName>
        <fullName evidence="2">undecaprenyl-diphosphate phosphatase</fullName>
        <ecNumber evidence="2">3.6.1.27</ecNumber>
    </recommendedName>
    <alternativeName>
        <fullName evidence="8">Undecaprenyl pyrophosphate phosphatase</fullName>
    </alternativeName>
</protein>
<keyword evidence="4 10" id="KW-0812">Transmembrane</keyword>
<feature type="transmembrane region" description="Helical" evidence="10">
    <location>
        <begin position="155"/>
        <end position="173"/>
    </location>
</feature>
<dbReference type="InterPro" id="IPR036938">
    <property type="entry name" value="PAP2/HPO_sf"/>
</dbReference>
<dbReference type="SUPFAM" id="SSF48317">
    <property type="entry name" value="Acid phosphatase/Vanadium-dependent haloperoxidase"/>
    <property type="match status" value="1"/>
</dbReference>
<keyword evidence="5" id="KW-0378">Hydrolase</keyword>
<evidence type="ECO:0000313" key="13">
    <source>
        <dbReference type="Proteomes" id="UP000249396"/>
    </source>
</evidence>
<organism evidence="12 13">
    <name type="scientific">Candidatus Methylumidiphilus alinenensis</name>
    <dbReference type="NCBI Taxonomy" id="2202197"/>
    <lineage>
        <taxon>Bacteria</taxon>
        <taxon>Pseudomonadati</taxon>
        <taxon>Pseudomonadota</taxon>
        <taxon>Gammaproteobacteria</taxon>
        <taxon>Methylococcales</taxon>
        <taxon>Candidatus Methylumidiphilus</taxon>
    </lineage>
</organism>
<evidence type="ECO:0000256" key="1">
    <source>
        <dbReference type="ARBA" id="ARBA00004651"/>
    </source>
</evidence>
<dbReference type="Proteomes" id="UP000249396">
    <property type="component" value="Unassembled WGS sequence"/>
</dbReference>
<comment type="catalytic activity">
    <reaction evidence="9">
        <text>di-trans,octa-cis-undecaprenyl diphosphate + H2O = di-trans,octa-cis-undecaprenyl phosphate + phosphate + H(+)</text>
        <dbReference type="Rhea" id="RHEA:28094"/>
        <dbReference type="ChEBI" id="CHEBI:15377"/>
        <dbReference type="ChEBI" id="CHEBI:15378"/>
        <dbReference type="ChEBI" id="CHEBI:43474"/>
        <dbReference type="ChEBI" id="CHEBI:58405"/>
        <dbReference type="ChEBI" id="CHEBI:60392"/>
        <dbReference type="EC" id="3.6.1.27"/>
    </reaction>
</comment>
<reference evidence="12 13" key="1">
    <citation type="journal article" date="2018" name="Aquat. Microb. Ecol.">
        <title>Gammaproteobacterial methanotrophs dominate.</title>
        <authorList>
            <person name="Rissanen A.J."/>
            <person name="Saarenheimo J."/>
            <person name="Tiirola M."/>
            <person name="Peura S."/>
            <person name="Aalto S.L."/>
            <person name="Karvinen A."/>
            <person name="Nykanen H."/>
        </authorList>
    </citation>
    <scope>NUCLEOTIDE SEQUENCE [LARGE SCALE GENOMIC DNA]</scope>
    <source>
        <strain evidence="12">AMbin10</strain>
    </source>
</reference>
<dbReference type="InterPro" id="IPR000326">
    <property type="entry name" value="PAP2/HPO"/>
</dbReference>
<dbReference type="PANTHER" id="PTHR14969">
    <property type="entry name" value="SPHINGOSINE-1-PHOSPHATE PHOSPHOHYDROLASE"/>
    <property type="match status" value="1"/>
</dbReference>
<evidence type="ECO:0000256" key="3">
    <source>
        <dbReference type="ARBA" id="ARBA00022475"/>
    </source>
</evidence>
<dbReference type="PANTHER" id="PTHR14969:SF62">
    <property type="entry name" value="DECAPRENYLPHOSPHORYL-5-PHOSPHORIBOSE PHOSPHATASE RV3807C-RELATED"/>
    <property type="match status" value="1"/>
</dbReference>
<evidence type="ECO:0000256" key="2">
    <source>
        <dbReference type="ARBA" id="ARBA00012374"/>
    </source>
</evidence>
<evidence type="ECO:0000313" key="12">
    <source>
        <dbReference type="EMBL" id="PZN71813.1"/>
    </source>
</evidence>